<dbReference type="EMBL" id="LLXJ01000261">
    <property type="protein sequence ID" value="PKC12232.1"/>
    <property type="molecule type" value="Genomic_DNA"/>
</dbReference>
<dbReference type="PROSITE" id="PS51380">
    <property type="entry name" value="EXS"/>
    <property type="match status" value="1"/>
</dbReference>
<dbReference type="GO" id="GO:0006817">
    <property type="term" value="P:phosphate ion transport"/>
    <property type="evidence" value="ECO:0007669"/>
    <property type="project" value="TreeGrafter"/>
</dbReference>
<evidence type="ECO:0000256" key="2">
    <source>
        <dbReference type="ARBA" id="ARBA00022692"/>
    </source>
</evidence>
<comment type="subcellular location">
    <subcellularLocation>
        <location evidence="1">Membrane</location>
        <topology evidence="1">Multi-pass membrane protein</topology>
    </subcellularLocation>
</comment>
<evidence type="ECO:0000256" key="4">
    <source>
        <dbReference type="ARBA" id="ARBA00023136"/>
    </source>
</evidence>
<keyword evidence="4 5" id="KW-0472">Membrane</keyword>
<proteinExistence type="predicted"/>
<dbReference type="Proteomes" id="UP000232722">
    <property type="component" value="Unassembled WGS sequence"/>
</dbReference>
<evidence type="ECO:0000313" key="7">
    <source>
        <dbReference type="EMBL" id="PKC12232.1"/>
    </source>
</evidence>
<evidence type="ECO:0000256" key="1">
    <source>
        <dbReference type="ARBA" id="ARBA00004141"/>
    </source>
</evidence>
<feature type="domain" description="EXS" evidence="6">
    <location>
        <begin position="39"/>
        <end position="234"/>
    </location>
</feature>
<dbReference type="VEuPathDB" id="FungiDB:FUN_025326"/>
<dbReference type="Pfam" id="PF03124">
    <property type="entry name" value="EXS"/>
    <property type="match status" value="1"/>
</dbReference>
<feature type="transmembrane region" description="Helical" evidence="5">
    <location>
        <begin position="73"/>
        <end position="95"/>
    </location>
</feature>
<name>A0A2N0PZH1_9GLOM</name>
<sequence length="265" mass="30847">TRLLGSGILRVEFRDFFLADILVSLTYSLSTLRLFGCINETGCFDVLTPLLASLPATFRLLQTSKRCFDTLQVNHFINIGKYGTTILAIWMLYIYRNGILQSPATKASWAIVQFIASTYAFSWDVKMDWSLCELHSENYLLRDELGFESHWVYYFAIISNFILRMSWILLLFIEMNHDISKIIVFLIASGEMLRRFQWCIFRVENEHVNNCVQFRAIKEVPLPFPMEESENVDVVTTDYDRAPSLASWSSWSKRLFAKRKLNPAD</sequence>
<keyword evidence="3 5" id="KW-1133">Transmembrane helix</keyword>
<dbReference type="GO" id="GO:0000822">
    <property type="term" value="F:inositol hexakisphosphate binding"/>
    <property type="evidence" value="ECO:0007669"/>
    <property type="project" value="TreeGrafter"/>
</dbReference>
<accession>A0A2N0PZH1</accession>
<keyword evidence="2 5" id="KW-0812">Transmembrane</keyword>
<dbReference type="InterPro" id="IPR004342">
    <property type="entry name" value="EXS_C"/>
</dbReference>
<evidence type="ECO:0000256" key="3">
    <source>
        <dbReference type="ARBA" id="ARBA00022989"/>
    </source>
</evidence>
<gene>
    <name evidence="7" type="ORF">RhiirA5_250635</name>
</gene>
<dbReference type="AlphaFoldDB" id="A0A2N0PZH1"/>
<dbReference type="VEuPathDB" id="FungiDB:RhiirFUN_024694"/>
<protein>
    <submittedName>
        <fullName evidence="7">EXS-domain-containing protein</fullName>
    </submittedName>
</protein>
<evidence type="ECO:0000256" key="5">
    <source>
        <dbReference type="SAM" id="Phobius"/>
    </source>
</evidence>
<dbReference type="PANTHER" id="PTHR10783:SF103">
    <property type="entry name" value="SOLUTE CARRIER FAMILY 53 MEMBER 1"/>
    <property type="match status" value="1"/>
</dbReference>
<organism evidence="7 8">
    <name type="scientific">Rhizophagus irregularis</name>
    <dbReference type="NCBI Taxonomy" id="588596"/>
    <lineage>
        <taxon>Eukaryota</taxon>
        <taxon>Fungi</taxon>
        <taxon>Fungi incertae sedis</taxon>
        <taxon>Mucoromycota</taxon>
        <taxon>Glomeromycotina</taxon>
        <taxon>Glomeromycetes</taxon>
        <taxon>Glomerales</taxon>
        <taxon>Glomeraceae</taxon>
        <taxon>Rhizophagus</taxon>
    </lineage>
</organism>
<feature type="non-terminal residue" evidence="7">
    <location>
        <position position="265"/>
    </location>
</feature>
<reference evidence="7 8" key="1">
    <citation type="submission" date="2016-04" db="EMBL/GenBank/DDBJ databases">
        <title>Genome analyses suggest a sexual origin of heterokaryosis in a supposedly ancient asexual fungus.</title>
        <authorList>
            <person name="Ropars J."/>
            <person name="Sedzielewska K."/>
            <person name="Noel J."/>
            <person name="Charron P."/>
            <person name="Farinelli L."/>
            <person name="Marton T."/>
            <person name="Kruger M."/>
            <person name="Pelin A."/>
            <person name="Brachmann A."/>
            <person name="Corradi N."/>
        </authorList>
    </citation>
    <scope>NUCLEOTIDE SEQUENCE [LARGE SCALE GENOMIC DNA]</scope>
    <source>
        <strain evidence="7 8">A5</strain>
    </source>
</reference>
<reference evidence="7 8" key="2">
    <citation type="submission" date="2017-09" db="EMBL/GenBank/DDBJ databases">
        <title>Extensive intraspecific genome diversity in a model arbuscular mycorrhizal fungus.</title>
        <authorList>
            <person name="Chen E.C."/>
            <person name="Morin E."/>
            <person name="Beaudet D."/>
            <person name="Noel J."/>
            <person name="Ndikumana S."/>
            <person name="Charron P."/>
            <person name="St-Onge C."/>
            <person name="Giorgi J."/>
            <person name="Grigoriev I.V."/>
            <person name="Roux C."/>
            <person name="Martin F.M."/>
            <person name="Corradi N."/>
        </authorList>
    </citation>
    <scope>NUCLEOTIDE SEQUENCE [LARGE SCALE GENOMIC DNA]</scope>
    <source>
        <strain evidence="7 8">A5</strain>
    </source>
</reference>
<dbReference type="VEuPathDB" id="FungiDB:RhiirA1_521867"/>
<dbReference type="GO" id="GO:0016036">
    <property type="term" value="P:cellular response to phosphate starvation"/>
    <property type="evidence" value="ECO:0007669"/>
    <property type="project" value="TreeGrafter"/>
</dbReference>
<dbReference type="GO" id="GO:0005794">
    <property type="term" value="C:Golgi apparatus"/>
    <property type="evidence" value="ECO:0007669"/>
    <property type="project" value="TreeGrafter"/>
</dbReference>
<dbReference type="GO" id="GO:0005886">
    <property type="term" value="C:plasma membrane"/>
    <property type="evidence" value="ECO:0007669"/>
    <property type="project" value="TreeGrafter"/>
</dbReference>
<evidence type="ECO:0000259" key="6">
    <source>
        <dbReference type="PROSITE" id="PS51380"/>
    </source>
</evidence>
<evidence type="ECO:0000313" key="8">
    <source>
        <dbReference type="Proteomes" id="UP000232722"/>
    </source>
</evidence>
<comment type="caution">
    <text evidence="7">The sequence shown here is derived from an EMBL/GenBank/DDBJ whole genome shotgun (WGS) entry which is preliminary data.</text>
</comment>
<feature type="transmembrane region" description="Helical" evidence="5">
    <location>
        <begin position="151"/>
        <end position="173"/>
    </location>
</feature>
<feature type="non-terminal residue" evidence="7">
    <location>
        <position position="1"/>
    </location>
</feature>
<dbReference type="PANTHER" id="PTHR10783">
    <property type="entry name" value="XENOTROPIC AND POLYTROPIC RETROVIRUS RECEPTOR 1-RELATED"/>
    <property type="match status" value="1"/>
</dbReference>